<comment type="caution">
    <text evidence="7">The sequence shown here is derived from an EMBL/GenBank/DDBJ whole genome shotgun (WGS) entry which is preliminary data.</text>
</comment>
<keyword evidence="3 6" id="KW-0812">Transmembrane</keyword>
<sequence length="130" mass="13755">MNIIPAPTVAVTGVTVVQPAVVQPALVQPALVQPSVVAVQPMVVMSPMVTAIPDYLGYSIFTMLCCCLPLGIAATIYSCSTRDANMAGQREMAMSSSRVAFILNNVALGIGLTFFTLGIILNFTVIQRHL</sequence>
<dbReference type="Proteomes" id="UP001558613">
    <property type="component" value="Unassembled WGS sequence"/>
</dbReference>
<gene>
    <name evidence="7" type="ORF">QQF64_003396</name>
</gene>
<reference evidence="7 8" key="1">
    <citation type="submission" date="2023-09" db="EMBL/GenBank/DDBJ databases">
        <authorList>
            <person name="Wang M."/>
        </authorList>
    </citation>
    <scope>NUCLEOTIDE SEQUENCE [LARGE SCALE GENOMIC DNA]</scope>
    <source>
        <strain evidence="7">GT-2023</strain>
        <tissue evidence="7">Liver</tissue>
    </source>
</reference>
<dbReference type="InterPro" id="IPR051423">
    <property type="entry name" value="CD225/Dispanin"/>
</dbReference>
<keyword evidence="5 6" id="KW-0472">Membrane</keyword>
<name>A0ABR3ML65_9TELE</name>
<protein>
    <recommendedName>
        <fullName evidence="9">Synapse differentiation-inducing gene protein 1-like</fullName>
    </recommendedName>
</protein>
<evidence type="ECO:0000256" key="4">
    <source>
        <dbReference type="ARBA" id="ARBA00022989"/>
    </source>
</evidence>
<comment type="similarity">
    <text evidence="2">Belongs to the CD225/Dispanin family.</text>
</comment>
<comment type="subcellular location">
    <subcellularLocation>
        <location evidence="1">Membrane</location>
    </subcellularLocation>
</comment>
<dbReference type="EMBL" id="JAYMGO010000011">
    <property type="protein sequence ID" value="KAL1265369.1"/>
    <property type="molecule type" value="Genomic_DNA"/>
</dbReference>
<evidence type="ECO:0000256" key="2">
    <source>
        <dbReference type="ARBA" id="ARBA00006843"/>
    </source>
</evidence>
<accession>A0ABR3ML65</accession>
<evidence type="ECO:0000313" key="8">
    <source>
        <dbReference type="Proteomes" id="UP001558613"/>
    </source>
</evidence>
<proteinExistence type="inferred from homology"/>
<evidence type="ECO:0000256" key="6">
    <source>
        <dbReference type="SAM" id="Phobius"/>
    </source>
</evidence>
<evidence type="ECO:0000256" key="1">
    <source>
        <dbReference type="ARBA" id="ARBA00004370"/>
    </source>
</evidence>
<evidence type="ECO:0000313" key="7">
    <source>
        <dbReference type="EMBL" id="KAL1265369.1"/>
    </source>
</evidence>
<feature type="transmembrane region" description="Helical" evidence="6">
    <location>
        <begin position="55"/>
        <end position="78"/>
    </location>
</feature>
<keyword evidence="4 6" id="KW-1133">Transmembrane helix</keyword>
<feature type="transmembrane region" description="Helical" evidence="6">
    <location>
        <begin position="99"/>
        <end position="126"/>
    </location>
</feature>
<dbReference type="InterPro" id="IPR007593">
    <property type="entry name" value="CD225/Dispanin_fam"/>
</dbReference>
<dbReference type="Pfam" id="PF04505">
    <property type="entry name" value="CD225"/>
    <property type="match status" value="1"/>
</dbReference>
<keyword evidence="8" id="KW-1185">Reference proteome</keyword>
<evidence type="ECO:0008006" key="9">
    <source>
        <dbReference type="Google" id="ProtNLM"/>
    </source>
</evidence>
<dbReference type="PANTHER" id="PTHR14948:SF46">
    <property type="entry name" value="DISPANIN SUBFAMILY A MEMBER 2B-LIKE-RELATED"/>
    <property type="match status" value="1"/>
</dbReference>
<evidence type="ECO:0000256" key="3">
    <source>
        <dbReference type="ARBA" id="ARBA00022692"/>
    </source>
</evidence>
<organism evidence="7 8">
    <name type="scientific">Cirrhinus molitorella</name>
    <name type="common">mud carp</name>
    <dbReference type="NCBI Taxonomy" id="172907"/>
    <lineage>
        <taxon>Eukaryota</taxon>
        <taxon>Metazoa</taxon>
        <taxon>Chordata</taxon>
        <taxon>Craniata</taxon>
        <taxon>Vertebrata</taxon>
        <taxon>Euteleostomi</taxon>
        <taxon>Actinopterygii</taxon>
        <taxon>Neopterygii</taxon>
        <taxon>Teleostei</taxon>
        <taxon>Ostariophysi</taxon>
        <taxon>Cypriniformes</taxon>
        <taxon>Cyprinidae</taxon>
        <taxon>Labeoninae</taxon>
        <taxon>Labeonini</taxon>
        <taxon>Cirrhinus</taxon>
    </lineage>
</organism>
<dbReference type="PANTHER" id="PTHR14948">
    <property type="entry name" value="NG5"/>
    <property type="match status" value="1"/>
</dbReference>
<evidence type="ECO:0000256" key="5">
    <source>
        <dbReference type="ARBA" id="ARBA00023136"/>
    </source>
</evidence>